<dbReference type="Pfam" id="PF09954">
    <property type="entry name" value="DUF2188"/>
    <property type="match status" value="1"/>
</dbReference>
<keyword evidence="2" id="KW-1185">Reference proteome</keyword>
<proteinExistence type="predicted"/>
<evidence type="ECO:0000313" key="1">
    <source>
        <dbReference type="EMBL" id="MEA0971700.1"/>
    </source>
</evidence>
<name>A0ABU5NEV8_9RICK</name>
<accession>A0ABU5NEV8</accession>
<dbReference type="EMBL" id="JARJFB010000221">
    <property type="protein sequence ID" value="MEA0971700.1"/>
    <property type="molecule type" value="Genomic_DNA"/>
</dbReference>
<reference evidence="1 2" key="1">
    <citation type="submission" date="2023-03" db="EMBL/GenBank/DDBJ databases">
        <title>Host association and intracellularity evolved multiple times independently in the Rickettsiales.</title>
        <authorList>
            <person name="Castelli M."/>
            <person name="Nardi T."/>
            <person name="Gammuto L."/>
            <person name="Bellinzona G."/>
            <person name="Sabaneyeva E."/>
            <person name="Potekhin A."/>
            <person name="Serra V."/>
            <person name="Petroni G."/>
            <person name="Sassera D."/>
        </authorList>
    </citation>
    <scope>NUCLEOTIDE SEQUENCE [LARGE SCALE GENOMIC DNA]</scope>
    <source>
        <strain evidence="1 2">Sr 2-6</strain>
    </source>
</reference>
<dbReference type="InterPro" id="IPR018691">
    <property type="entry name" value="DUF2188"/>
</dbReference>
<evidence type="ECO:0000313" key="2">
    <source>
        <dbReference type="Proteomes" id="UP001291687"/>
    </source>
</evidence>
<protein>
    <submittedName>
        <fullName evidence="1">DUF2188 domain-containing protein</fullName>
    </submittedName>
</protein>
<organism evidence="1 2">
    <name type="scientific">Candidatus Megaera venefica</name>
    <dbReference type="NCBI Taxonomy" id="2055910"/>
    <lineage>
        <taxon>Bacteria</taxon>
        <taxon>Pseudomonadati</taxon>
        <taxon>Pseudomonadota</taxon>
        <taxon>Alphaproteobacteria</taxon>
        <taxon>Rickettsiales</taxon>
        <taxon>Rickettsiaceae</taxon>
        <taxon>Candidatus Megaera</taxon>
    </lineage>
</organism>
<dbReference type="RefSeq" id="WP_322777620.1">
    <property type="nucleotide sequence ID" value="NZ_JARJFB010000221.1"/>
</dbReference>
<gene>
    <name evidence="1" type="ORF">Megvenef_01684</name>
</gene>
<sequence>MVTKGRATDSRGHFFHVTHSKNDNKWHVKEVKGQNYETYDSKEKAIEQAEKYAKNVERGHVVVHRDDGKFETIESFPE</sequence>
<comment type="caution">
    <text evidence="1">The sequence shown here is derived from an EMBL/GenBank/DDBJ whole genome shotgun (WGS) entry which is preliminary data.</text>
</comment>
<dbReference type="Proteomes" id="UP001291687">
    <property type="component" value="Unassembled WGS sequence"/>
</dbReference>